<evidence type="ECO:0000313" key="3">
    <source>
        <dbReference type="EMBL" id="MBW2961914.1"/>
    </source>
</evidence>
<name>A0ABS6W273_9FLAO</name>
<dbReference type="InterPro" id="IPR051783">
    <property type="entry name" value="NAD(P)-dependent_oxidoreduct"/>
</dbReference>
<dbReference type="InterPro" id="IPR016040">
    <property type="entry name" value="NAD(P)-bd_dom"/>
</dbReference>
<dbReference type="PANTHER" id="PTHR48079:SF6">
    <property type="entry name" value="NAD(P)-BINDING DOMAIN-CONTAINING PROTEIN-RELATED"/>
    <property type="match status" value="1"/>
</dbReference>
<evidence type="ECO:0000256" key="1">
    <source>
        <dbReference type="SAM" id="MobiDB-lite"/>
    </source>
</evidence>
<comment type="caution">
    <text evidence="3">The sequence shown here is derived from an EMBL/GenBank/DDBJ whole genome shotgun (WGS) entry which is preliminary data.</text>
</comment>
<gene>
    <name evidence="3" type="ORF">KW502_08890</name>
</gene>
<proteinExistence type="predicted"/>
<evidence type="ECO:0000313" key="4">
    <source>
        <dbReference type="Proteomes" id="UP000719267"/>
    </source>
</evidence>
<dbReference type="Proteomes" id="UP000719267">
    <property type="component" value="Unassembled WGS sequence"/>
</dbReference>
<reference evidence="3 4" key="1">
    <citation type="submission" date="2021-07" db="EMBL/GenBank/DDBJ databases">
        <title>Mesonia aestuariivivens sp. nov., isolated from a tidal flat.</title>
        <authorList>
            <person name="Kim Y.-O."/>
            <person name="Yoon J.-H."/>
        </authorList>
    </citation>
    <scope>NUCLEOTIDE SEQUENCE [LARGE SCALE GENOMIC DNA]</scope>
    <source>
        <strain evidence="3 4">JHPTF-M18</strain>
    </source>
</reference>
<feature type="region of interest" description="Disordered" evidence="1">
    <location>
        <begin position="244"/>
        <end position="273"/>
    </location>
</feature>
<evidence type="ECO:0000259" key="2">
    <source>
        <dbReference type="Pfam" id="PF13460"/>
    </source>
</evidence>
<dbReference type="Pfam" id="PF13460">
    <property type="entry name" value="NAD_binding_10"/>
    <property type="match status" value="1"/>
</dbReference>
<dbReference type="PANTHER" id="PTHR48079">
    <property type="entry name" value="PROTEIN YEEZ"/>
    <property type="match status" value="1"/>
</dbReference>
<keyword evidence="4" id="KW-1185">Reference proteome</keyword>
<feature type="domain" description="NAD(P)-binding" evidence="2">
    <location>
        <begin position="15"/>
        <end position="185"/>
    </location>
</feature>
<organism evidence="3 4">
    <name type="scientific">Mesonia aestuariivivens</name>
    <dbReference type="NCBI Taxonomy" id="2796128"/>
    <lineage>
        <taxon>Bacteria</taxon>
        <taxon>Pseudomonadati</taxon>
        <taxon>Bacteroidota</taxon>
        <taxon>Flavobacteriia</taxon>
        <taxon>Flavobacteriales</taxon>
        <taxon>Flavobacteriaceae</taxon>
        <taxon>Mesonia</taxon>
    </lineage>
</organism>
<sequence>MEKQIKMTISILGCGWLGLPLAEKFLEKGFAVNGSTTTTSKLEVLKKKGIDAFYIELTEEKVKGEVFSFLDGAKVLVVDIPPGLRQKPDVDFVEKMKHFIKKLELSSVEKVILVSSTSVFEDEESIPAYTENSMTNGKSSSSKQIQEVEKLFQTNSNFKTNVIRMGGLLGEDRHPAKFLAGRENISNPDAPVNLIHQKDCLGLIFKVLEQENFGKVFHGVYPNHPSKNEYYSAKANELHLEAPKFASGAKSKGKKISSEETQQMLDFQFEHQP</sequence>
<accession>A0ABS6W273</accession>
<dbReference type="EMBL" id="JAHWDF010000008">
    <property type="protein sequence ID" value="MBW2961914.1"/>
    <property type="molecule type" value="Genomic_DNA"/>
</dbReference>
<dbReference type="RefSeq" id="WP_219040201.1">
    <property type="nucleotide sequence ID" value="NZ_JAHWDF010000008.1"/>
</dbReference>
<protein>
    <submittedName>
        <fullName evidence="3">NAD(P)H-binding protein</fullName>
    </submittedName>
</protein>